<dbReference type="PANTHER" id="PTHR30105">
    <property type="entry name" value="UNCHARACTERIZED YIBQ-RELATED"/>
    <property type="match status" value="1"/>
</dbReference>
<keyword evidence="4" id="KW-1185">Reference proteome</keyword>
<dbReference type="Proteomes" id="UP000220034">
    <property type="component" value="Unassembled WGS sequence"/>
</dbReference>
<name>A0A2C9CQX3_9RHOB</name>
<dbReference type="EMBL" id="OCTN01000002">
    <property type="protein sequence ID" value="SOH93617.1"/>
    <property type="molecule type" value="Genomic_DNA"/>
</dbReference>
<feature type="compositionally biased region" description="Pro residues" evidence="1">
    <location>
        <begin position="212"/>
        <end position="221"/>
    </location>
</feature>
<feature type="region of interest" description="Disordered" evidence="1">
    <location>
        <begin position="114"/>
        <end position="149"/>
    </location>
</feature>
<gene>
    <name evidence="3" type="ORF">SAMN06273572_102294</name>
</gene>
<feature type="region of interest" description="Disordered" evidence="1">
    <location>
        <begin position="200"/>
        <end position="229"/>
    </location>
</feature>
<feature type="transmembrane region" description="Helical" evidence="2">
    <location>
        <begin position="7"/>
        <end position="32"/>
    </location>
</feature>
<dbReference type="PANTHER" id="PTHR30105:SF2">
    <property type="entry name" value="DIVERGENT POLYSACCHARIDE DEACETYLASE SUPERFAMILY"/>
    <property type="match status" value="1"/>
</dbReference>
<proteinExistence type="predicted"/>
<dbReference type="SUPFAM" id="SSF88713">
    <property type="entry name" value="Glycoside hydrolase/deacetylase"/>
    <property type="match status" value="1"/>
</dbReference>
<dbReference type="InterPro" id="IPR011330">
    <property type="entry name" value="Glyco_hydro/deAcase_b/a-brl"/>
</dbReference>
<evidence type="ECO:0000313" key="3">
    <source>
        <dbReference type="EMBL" id="SOH93617.1"/>
    </source>
</evidence>
<keyword evidence="2" id="KW-0812">Transmembrane</keyword>
<dbReference type="GO" id="GO:0005975">
    <property type="term" value="P:carbohydrate metabolic process"/>
    <property type="evidence" value="ECO:0007669"/>
    <property type="project" value="InterPro"/>
</dbReference>
<dbReference type="Pfam" id="PF04748">
    <property type="entry name" value="Polysacc_deac_2"/>
    <property type="match status" value="1"/>
</dbReference>
<keyword evidence="2" id="KW-0472">Membrane</keyword>
<organism evidence="3 4">
    <name type="scientific">Pontivivens marinum</name>
    <dbReference type="NCBI Taxonomy" id="1690039"/>
    <lineage>
        <taxon>Bacteria</taxon>
        <taxon>Pseudomonadati</taxon>
        <taxon>Pseudomonadota</taxon>
        <taxon>Alphaproteobacteria</taxon>
        <taxon>Rhodobacterales</taxon>
        <taxon>Paracoccaceae</taxon>
        <taxon>Pontivivens</taxon>
    </lineage>
</organism>
<dbReference type="Gene3D" id="3.20.20.370">
    <property type="entry name" value="Glycoside hydrolase/deacetylase"/>
    <property type="match status" value="1"/>
</dbReference>
<evidence type="ECO:0000256" key="1">
    <source>
        <dbReference type="SAM" id="MobiDB-lite"/>
    </source>
</evidence>
<protein>
    <submittedName>
        <fullName evidence="3">Uncharacterized conserved protein YibQ, putative polysaccharide deacetylase 2 family</fullName>
    </submittedName>
</protein>
<dbReference type="AlphaFoldDB" id="A0A2C9CQX3"/>
<dbReference type="RefSeq" id="WP_097929190.1">
    <property type="nucleotide sequence ID" value="NZ_OCTN01000002.1"/>
</dbReference>
<dbReference type="InterPro" id="IPR006837">
    <property type="entry name" value="Divergent_DAC"/>
</dbReference>
<accession>A0A2C9CQX3</accession>
<feature type="compositionally biased region" description="Polar residues" evidence="1">
    <location>
        <begin position="56"/>
        <end position="82"/>
    </location>
</feature>
<keyword evidence="2" id="KW-1133">Transmembrane helix</keyword>
<feature type="region of interest" description="Disordered" evidence="1">
    <location>
        <begin position="48"/>
        <end position="89"/>
    </location>
</feature>
<sequence>MAQRQGGAGFITGFAGGLVLSAGAFVASAVLIPPAAVEPVPVAEEIPVPPRLPSITEPTNTGPETQQTQAVRPNTSEPQVPTSAPAVDPAINQGGVALAPAPAINLEEQSGAPIARAPSSGFTAPQSSGGLGSPSVETASLSAGATAPARPRAGIGAPAGGAGLEAAVLAPSAAPTATLPSMNTDGSLARPRVTAIQPEAAPQSVDTAPEASTPPPPPPSIPAVTPVSESVVPEQAPRRIYAADFEVTTDQPLISVILVDSGAEAFPQATIDALSLPLTIAIPADARDAVERSAAFRRAGFEVLAMIPADIAVQMGSMTEQQITETLAGVFAAVPEAVGVIDAEGGAMSSSSTVTRTALEYLALTGHVIVTQAGQGFNQSDRLAAAEGVPSAMVERRLNSTFGGGAMVNGLQRVALDARSRGGAILIGQSDAETITSILTWAFSPSSRAVSLAPVTPLLERFEDSR</sequence>
<evidence type="ECO:0000256" key="2">
    <source>
        <dbReference type="SAM" id="Phobius"/>
    </source>
</evidence>
<reference evidence="4" key="1">
    <citation type="submission" date="2017-09" db="EMBL/GenBank/DDBJ databases">
        <authorList>
            <person name="Varghese N."/>
            <person name="Submissions S."/>
        </authorList>
    </citation>
    <scope>NUCLEOTIDE SEQUENCE [LARGE SCALE GENOMIC DNA]</scope>
    <source>
        <strain evidence="4">C7</strain>
    </source>
</reference>
<dbReference type="OrthoDB" id="7658418at2"/>
<evidence type="ECO:0000313" key="4">
    <source>
        <dbReference type="Proteomes" id="UP000220034"/>
    </source>
</evidence>